<dbReference type="FunFam" id="2.120.10.80:FF:000048">
    <property type="entry name" value="Kelch-like family, member 42"/>
    <property type="match status" value="1"/>
</dbReference>
<evidence type="ECO:0000313" key="4">
    <source>
        <dbReference type="EMBL" id="KAK9399301.1"/>
    </source>
</evidence>
<dbReference type="PANTHER" id="PTHR46375">
    <property type="entry name" value="KELCH REPEAT AND BTB DOMAIN-CONTAINING PROTEIN 13-RELATED"/>
    <property type="match status" value="1"/>
</dbReference>
<dbReference type="SMART" id="SM00612">
    <property type="entry name" value="Kelch"/>
    <property type="match status" value="4"/>
</dbReference>
<name>A0AAW1BAP4_CROAD</name>
<dbReference type="PANTHER" id="PTHR46375:SF4">
    <property type="entry name" value="KELCH-LIKE FAMILY, MEMBER 42"/>
    <property type="match status" value="1"/>
</dbReference>
<dbReference type="InterPro" id="IPR011333">
    <property type="entry name" value="SKP1/BTB/POZ_sf"/>
</dbReference>
<sequence>MESFILGRGDPNLSFTPPTPGFLLRKGPSHRPKRGGGGGGEQRAAHPSPAQPASAASPSRRPSRALPEQQRPRHRLRALPAPRRRPAPRPRGAQGWPARAARRARGAAAAAAPEPLVEVRLGERRFPPVRQRRLVEQSDYFGALYRSGMREAAEAAEAAAGGRLAVQRLRGGLSAAGLARVLRFVETARLEAEEPGEGGGLAELVEAACFLQVRPLLHLLRSRLRLPDCLELHRLARLYGLAELADACLDFMAGRLHQLLARPRDRPPPGLAQELRRHRRRGRPALLLLGAFPDRPPLLRYEEEERRWEPLPPAELPARLLQVRGFGSAALDNYLFVAGGYRPGSQEIAAAHRYNPWLKEWRPLASLNQKRANFKLLAVSGKLYAVGGQSLSSVECYNPEQDWWTFVAPLPAPLVEFSACECKEKIYVMGGYTPRDRNLNIWEYCPVSDKWSNFETCGTHLRKQQMLSVEETIYIVGGCSHDLDSKTRSGQNEAMLTVQSYNVVTKEWLYLKENTSKSGLNLTCTLHNDGIYILSRDITLSTSLEHRVLLKYNIFSDRWESLRNFPIPGQNMLICSLYFPDLS</sequence>
<dbReference type="SUPFAM" id="SSF117281">
    <property type="entry name" value="Kelch motif"/>
    <property type="match status" value="1"/>
</dbReference>
<dbReference type="AlphaFoldDB" id="A0AAW1BAP4"/>
<gene>
    <name evidence="4" type="ORF">NXF25_012320</name>
</gene>
<dbReference type="InterPro" id="IPR052392">
    <property type="entry name" value="Kelch-BTB_domain-containing"/>
</dbReference>
<evidence type="ECO:0000256" key="3">
    <source>
        <dbReference type="SAM" id="MobiDB-lite"/>
    </source>
</evidence>
<dbReference type="Gene3D" id="3.30.710.10">
    <property type="entry name" value="Potassium Channel Kv1.1, Chain A"/>
    <property type="match status" value="1"/>
</dbReference>
<protein>
    <submittedName>
        <fullName evidence="4">Kelch-like 42</fullName>
    </submittedName>
</protein>
<reference evidence="4 5" key="1">
    <citation type="journal article" date="2024" name="Proc. Natl. Acad. Sci. U.S.A.">
        <title>The genetic regulatory architecture and epigenomic basis for age-related changes in rattlesnake venom.</title>
        <authorList>
            <person name="Hogan M.P."/>
            <person name="Holding M.L."/>
            <person name="Nystrom G.S."/>
            <person name="Colston T.J."/>
            <person name="Bartlett D.A."/>
            <person name="Mason A.J."/>
            <person name="Ellsworth S.A."/>
            <person name="Rautsaw R.M."/>
            <person name="Lawrence K.C."/>
            <person name="Strickland J.L."/>
            <person name="He B."/>
            <person name="Fraser P."/>
            <person name="Margres M.J."/>
            <person name="Gilbert D.M."/>
            <person name="Gibbs H.L."/>
            <person name="Parkinson C.L."/>
            <person name="Rokyta D.R."/>
        </authorList>
    </citation>
    <scope>NUCLEOTIDE SEQUENCE [LARGE SCALE GENOMIC DNA]</scope>
    <source>
        <strain evidence="4">DRR0105</strain>
    </source>
</reference>
<evidence type="ECO:0000256" key="2">
    <source>
        <dbReference type="ARBA" id="ARBA00022737"/>
    </source>
</evidence>
<dbReference type="Gene3D" id="2.120.10.80">
    <property type="entry name" value="Kelch-type beta propeller"/>
    <property type="match status" value="1"/>
</dbReference>
<dbReference type="Proteomes" id="UP001474421">
    <property type="component" value="Unassembled WGS sequence"/>
</dbReference>
<keyword evidence="5" id="KW-1185">Reference proteome</keyword>
<dbReference type="EMBL" id="JAOTOJ010000006">
    <property type="protein sequence ID" value="KAK9399301.1"/>
    <property type="molecule type" value="Genomic_DNA"/>
</dbReference>
<feature type="region of interest" description="Disordered" evidence="3">
    <location>
        <begin position="1"/>
        <end position="112"/>
    </location>
</feature>
<dbReference type="InterPro" id="IPR015915">
    <property type="entry name" value="Kelch-typ_b-propeller"/>
</dbReference>
<proteinExistence type="predicted"/>
<organism evidence="4 5">
    <name type="scientific">Crotalus adamanteus</name>
    <name type="common">Eastern diamondback rattlesnake</name>
    <dbReference type="NCBI Taxonomy" id="8729"/>
    <lineage>
        <taxon>Eukaryota</taxon>
        <taxon>Metazoa</taxon>
        <taxon>Chordata</taxon>
        <taxon>Craniata</taxon>
        <taxon>Vertebrata</taxon>
        <taxon>Euteleostomi</taxon>
        <taxon>Lepidosauria</taxon>
        <taxon>Squamata</taxon>
        <taxon>Bifurcata</taxon>
        <taxon>Unidentata</taxon>
        <taxon>Episquamata</taxon>
        <taxon>Toxicofera</taxon>
        <taxon>Serpentes</taxon>
        <taxon>Colubroidea</taxon>
        <taxon>Viperidae</taxon>
        <taxon>Crotalinae</taxon>
        <taxon>Crotalus</taxon>
    </lineage>
</organism>
<dbReference type="Pfam" id="PF01344">
    <property type="entry name" value="Kelch_1"/>
    <property type="match status" value="3"/>
</dbReference>
<keyword evidence="1" id="KW-0880">Kelch repeat</keyword>
<feature type="compositionally biased region" description="Low complexity" evidence="3">
    <location>
        <begin position="45"/>
        <end position="60"/>
    </location>
</feature>
<comment type="caution">
    <text evidence="4">The sequence shown here is derived from an EMBL/GenBank/DDBJ whole genome shotgun (WGS) entry which is preliminary data.</text>
</comment>
<dbReference type="InterPro" id="IPR006652">
    <property type="entry name" value="Kelch_1"/>
</dbReference>
<feature type="compositionally biased region" description="Basic residues" evidence="3">
    <location>
        <begin position="72"/>
        <end position="88"/>
    </location>
</feature>
<keyword evidence="2" id="KW-0677">Repeat</keyword>
<accession>A0AAW1BAP4</accession>
<evidence type="ECO:0000313" key="5">
    <source>
        <dbReference type="Proteomes" id="UP001474421"/>
    </source>
</evidence>
<evidence type="ECO:0000256" key="1">
    <source>
        <dbReference type="ARBA" id="ARBA00022441"/>
    </source>
</evidence>
<feature type="compositionally biased region" description="Low complexity" evidence="3">
    <location>
        <begin position="90"/>
        <end position="99"/>
    </location>
</feature>